<keyword evidence="3" id="KW-1185">Reference proteome</keyword>
<name>A0A8J2MMA4_COTCN</name>
<feature type="compositionally biased region" description="Low complexity" evidence="1">
    <location>
        <begin position="1435"/>
        <end position="1446"/>
    </location>
</feature>
<accession>A0A8J2MMA4</accession>
<evidence type="ECO:0000256" key="1">
    <source>
        <dbReference type="SAM" id="MobiDB-lite"/>
    </source>
</evidence>
<feature type="compositionally biased region" description="Basic and acidic residues" evidence="1">
    <location>
        <begin position="907"/>
        <end position="926"/>
    </location>
</feature>
<gene>
    <name evidence="2" type="ORF">HICCMSTLAB_LOCUS8695</name>
</gene>
<feature type="region of interest" description="Disordered" evidence="1">
    <location>
        <begin position="1042"/>
        <end position="1142"/>
    </location>
</feature>
<feature type="compositionally biased region" description="Basic and acidic residues" evidence="1">
    <location>
        <begin position="304"/>
        <end position="321"/>
    </location>
</feature>
<feature type="region of interest" description="Disordered" evidence="1">
    <location>
        <begin position="247"/>
        <end position="415"/>
    </location>
</feature>
<feature type="region of interest" description="Disordered" evidence="1">
    <location>
        <begin position="493"/>
        <end position="673"/>
    </location>
</feature>
<feature type="compositionally biased region" description="Basic and acidic residues" evidence="1">
    <location>
        <begin position="588"/>
        <end position="605"/>
    </location>
</feature>
<feature type="compositionally biased region" description="Polar residues" evidence="1">
    <location>
        <begin position="656"/>
        <end position="665"/>
    </location>
</feature>
<organism evidence="2 3">
    <name type="scientific">Cotesia congregata</name>
    <name type="common">Parasitoid wasp</name>
    <name type="synonym">Apanteles congregatus</name>
    <dbReference type="NCBI Taxonomy" id="51543"/>
    <lineage>
        <taxon>Eukaryota</taxon>
        <taxon>Metazoa</taxon>
        <taxon>Ecdysozoa</taxon>
        <taxon>Arthropoda</taxon>
        <taxon>Hexapoda</taxon>
        <taxon>Insecta</taxon>
        <taxon>Pterygota</taxon>
        <taxon>Neoptera</taxon>
        <taxon>Endopterygota</taxon>
        <taxon>Hymenoptera</taxon>
        <taxon>Apocrita</taxon>
        <taxon>Ichneumonoidea</taxon>
        <taxon>Braconidae</taxon>
        <taxon>Microgastrinae</taxon>
        <taxon>Cotesia</taxon>
    </lineage>
</organism>
<feature type="compositionally biased region" description="Acidic residues" evidence="1">
    <location>
        <begin position="510"/>
        <end position="521"/>
    </location>
</feature>
<feature type="compositionally biased region" description="Basic and acidic residues" evidence="1">
    <location>
        <begin position="255"/>
        <end position="264"/>
    </location>
</feature>
<evidence type="ECO:0000313" key="2">
    <source>
        <dbReference type="EMBL" id="CAG5097413.1"/>
    </source>
</evidence>
<feature type="region of interest" description="Disordered" evidence="1">
    <location>
        <begin position="731"/>
        <end position="860"/>
    </location>
</feature>
<feature type="region of interest" description="Disordered" evidence="1">
    <location>
        <begin position="1170"/>
        <end position="1203"/>
    </location>
</feature>
<dbReference type="OrthoDB" id="6605882at2759"/>
<feature type="compositionally biased region" description="Polar residues" evidence="1">
    <location>
        <begin position="789"/>
        <end position="799"/>
    </location>
</feature>
<feature type="compositionally biased region" description="Low complexity" evidence="1">
    <location>
        <begin position="1417"/>
        <end position="1427"/>
    </location>
</feature>
<feature type="compositionally biased region" description="Polar residues" evidence="1">
    <location>
        <begin position="214"/>
        <end position="230"/>
    </location>
</feature>
<feature type="region of interest" description="Disordered" evidence="1">
    <location>
        <begin position="903"/>
        <end position="944"/>
    </location>
</feature>
<feature type="compositionally biased region" description="Basic and acidic residues" evidence="1">
    <location>
        <begin position="621"/>
        <end position="635"/>
    </location>
</feature>
<protein>
    <submittedName>
        <fullName evidence="2">Uncharacterized protein</fullName>
    </submittedName>
</protein>
<feature type="compositionally biased region" description="Basic and acidic residues" evidence="1">
    <location>
        <begin position="175"/>
        <end position="186"/>
    </location>
</feature>
<feature type="region of interest" description="Disordered" evidence="1">
    <location>
        <begin position="1270"/>
        <end position="1305"/>
    </location>
</feature>
<feature type="region of interest" description="Disordered" evidence="1">
    <location>
        <begin position="1414"/>
        <end position="1446"/>
    </location>
</feature>
<sequence>MIEELRKFCSRGDDVQRSIELLDKVLSEYDEHSSIEIEAPGDETGELEEGSSASGVGEAVDEADADADGQVGGRDSSTEPSIGLTPEDESPSLGHQSEDDGYMSMNGRKAKMALVALRPVPDCPEPQESSANNAPSSLEFPPPPEEAERIISTLLPIVSPSDSSKRRSTGGKSGRRGDKQTEEMTRSRHRGHTVTSQTTLPKTRRRKLYGLWDRTTNASLETRRNSTSGKFASLPYDVQVSCDWILESKTQSKNSQEKHRESANRRRRVRSTNVEADKDNQNVQQISCNNDHTQGKLAEAMVDSSRDEPDNNVSRKEAEALKDDDEEEEDVEEVEEDEIDEDELEDEDEEEPPRAGDDRDEELRGERNHSDSSCDGRFSRRRRRKRKVGMDRGVSESESERFSMPRSSSVSVERFSMRANCDSSDFSRANSTSNERFHSDFSLAVASASSNDRMSIPTSDPFSVRNLDFAVSAFSLGRADSCDERFSDVYSTRNSDFSTRNSTDFRTQSEEEERFSDDSLEEMLRSAVPQPPPMPPSPESQPVVSKRHSIAWEVSLEEDPLYAPGSTKVVGRRRRRSSDVSSVGSASKLRDLDYDWQEPHRRSTTDDDLISPYSPDSSTNELDHPVSGKRDRDYPTKNGTYVIRGRTRKRERKPLITSSVSPTRNTKADSTETTNVTKRYSNTFDDIKSLLREGRLEGLNEPPPDFVPPVPPDLVRVLSLPAFDEVDAVEKTSVSKSANTKTVPTKTKPTSELPNALPRHRNNDYLSSTSSSPSPPPPAPSPRGDKNAKNSNYNSNHQEANADHHLLPKSKCNGVSARGLLPTSKSLDIHATSRSTSHDNDNKLKSTGKKSSTSRKSDQSKIPVNVLIEDQIVKKALNENRRQLEKVSDAIKELESVRNSESFVEGKISKKVKENSKKSRASRNEVESDSENVNETSREDEDCDLGCSTEYDHRRKPNDAINELVYSSGRRIGQNDIDSLAKNDQRQIENVIDAILEDSKNPDFQVSVEVLEFPPLPPSPVEEADEESLDVNVAPVSVSTHYGSHRAMSRQPTRTIEYRPRVPPHRVPTIDMKDHRSSLDTTRSMDAGYSRSRRTPNAPSNSRRDVPVERRTLPTDLPGPSRRRTTTKQSPSGDTAMGTPIMGTIVPPGNSGMQTSCSLPETPVFARGSDIPRTPQHTSGNTLSTTTSTMSTAATQPRRQPGWYAPTTATTGGYRRNNPGLEQAIIGTELLRLAGGPNRGWYPTRRGANQPRPASIEHLERLNSAYESRLPTAGEQRKPLTLPTNITPNKYFGQSKHSSATSGTREALRRVTSLLIKKGKCRALLYLPSPPTPLFPPRSQEAPRRPRELERMSFLLDHTLVENPATYQRRKDSSRTSGNARGIIPWRINSPGVTLRLNVASHVAEISYRLSRRINGSSNNDQHQQEQSQDDNQDKTQNQQQEQEQQLQMATTNIIENPCCCIAQ</sequence>
<feature type="compositionally biased region" description="Acidic residues" evidence="1">
    <location>
        <begin position="927"/>
        <end position="944"/>
    </location>
</feature>
<evidence type="ECO:0000313" key="3">
    <source>
        <dbReference type="Proteomes" id="UP000786811"/>
    </source>
</evidence>
<feature type="compositionally biased region" description="Acidic residues" evidence="1">
    <location>
        <begin position="39"/>
        <end position="49"/>
    </location>
</feature>
<feature type="compositionally biased region" description="Basic and acidic residues" evidence="1">
    <location>
        <begin position="388"/>
        <end position="403"/>
    </location>
</feature>
<feature type="compositionally biased region" description="Low complexity" evidence="1">
    <location>
        <begin position="1178"/>
        <end position="1195"/>
    </location>
</feature>
<feature type="compositionally biased region" description="Polar residues" evidence="1">
    <location>
        <begin position="127"/>
        <end position="136"/>
    </location>
</feature>
<feature type="compositionally biased region" description="Polar residues" evidence="1">
    <location>
        <begin position="493"/>
        <end position="506"/>
    </location>
</feature>
<feature type="compositionally biased region" description="Basic and acidic residues" evidence="1">
    <location>
        <begin position="1102"/>
        <end position="1113"/>
    </location>
</feature>
<comment type="caution">
    <text evidence="2">The sequence shown here is derived from an EMBL/GenBank/DDBJ whole genome shotgun (WGS) entry which is preliminary data.</text>
</comment>
<dbReference type="Proteomes" id="UP000786811">
    <property type="component" value="Unassembled WGS sequence"/>
</dbReference>
<feature type="compositionally biased region" description="Low complexity" evidence="1">
    <location>
        <begin position="740"/>
        <end position="750"/>
    </location>
</feature>
<feature type="region of interest" description="Disordered" evidence="1">
    <location>
        <begin position="1363"/>
        <end position="1385"/>
    </location>
</feature>
<feature type="compositionally biased region" description="Acidic residues" evidence="1">
    <location>
        <begin position="322"/>
        <end position="351"/>
    </location>
</feature>
<proteinExistence type="predicted"/>
<feature type="compositionally biased region" description="Basic and acidic residues" evidence="1">
    <location>
        <begin position="352"/>
        <end position="378"/>
    </location>
</feature>
<feature type="region of interest" description="Disordered" evidence="1">
    <location>
        <begin position="28"/>
        <end position="233"/>
    </location>
</feature>
<feature type="compositionally biased region" description="Polar residues" evidence="1">
    <location>
        <begin position="1295"/>
        <end position="1304"/>
    </location>
</feature>
<feature type="compositionally biased region" description="Pro residues" evidence="1">
    <location>
        <begin position="529"/>
        <end position="539"/>
    </location>
</feature>
<reference evidence="2" key="1">
    <citation type="submission" date="2021-04" db="EMBL/GenBank/DDBJ databases">
        <authorList>
            <person name="Chebbi M.A.C M."/>
        </authorList>
    </citation>
    <scope>NUCLEOTIDE SEQUENCE</scope>
</reference>
<feature type="compositionally biased region" description="Polar residues" evidence="1">
    <location>
        <begin position="281"/>
        <end position="292"/>
    </location>
</feature>
<dbReference type="EMBL" id="CAJNRD030001121">
    <property type="protein sequence ID" value="CAG5097413.1"/>
    <property type="molecule type" value="Genomic_DNA"/>
</dbReference>